<protein>
    <submittedName>
        <fullName evidence="1">Uncharacterized protein</fullName>
    </submittedName>
</protein>
<evidence type="ECO:0000313" key="1">
    <source>
        <dbReference type="EMBL" id="KRY63029.1"/>
    </source>
</evidence>
<name>A0A0V1DNI3_9BILA</name>
<sequence>MHSKQAYSRCQYEEKSVQHISFHKYALSNVNRNGQEMKEK</sequence>
<reference evidence="1 2" key="1">
    <citation type="submission" date="2015-01" db="EMBL/GenBank/DDBJ databases">
        <title>Evolution of Trichinella species and genotypes.</title>
        <authorList>
            <person name="Korhonen P.K."/>
            <person name="Edoardo P."/>
            <person name="Giuseppe L.R."/>
            <person name="Gasser R.B."/>
        </authorList>
    </citation>
    <scope>NUCLEOTIDE SEQUENCE [LARGE SCALE GENOMIC DNA]</scope>
    <source>
        <strain evidence="1">ISS1029</strain>
    </source>
</reference>
<dbReference type="EMBL" id="JYDP01009044">
    <property type="protein sequence ID" value="KRY63029.1"/>
    <property type="molecule type" value="Genomic_DNA"/>
</dbReference>
<organism evidence="1 2">
    <name type="scientific">Trichinella zimbabwensis</name>
    <dbReference type="NCBI Taxonomy" id="268475"/>
    <lineage>
        <taxon>Eukaryota</taxon>
        <taxon>Metazoa</taxon>
        <taxon>Ecdysozoa</taxon>
        <taxon>Nematoda</taxon>
        <taxon>Enoplea</taxon>
        <taxon>Dorylaimia</taxon>
        <taxon>Trichinellida</taxon>
        <taxon>Trichinellidae</taxon>
        <taxon>Trichinella</taxon>
    </lineage>
</organism>
<proteinExistence type="predicted"/>
<dbReference type="AlphaFoldDB" id="A0A0V1DNI3"/>
<accession>A0A0V1DNI3</accession>
<comment type="caution">
    <text evidence="1">The sequence shown here is derived from an EMBL/GenBank/DDBJ whole genome shotgun (WGS) entry which is preliminary data.</text>
</comment>
<keyword evidence="2" id="KW-1185">Reference proteome</keyword>
<evidence type="ECO:0000313" key="2">
    <source>
        <dbReference type="Proteomes" id="UP000055024"/>
    </source>
</evidence>
<gene>
    <name evidence="1" type="ORF">T11_12958</name>
</gene>
<dbReference type="Proteomes" id="UP000055024">
    <property type="component" value="Unassembled WGS sequence"/>
</dbReference>